<evidence type="ECO:0000313" key="5">
    <source>
        <dbReference type="EMBL" id="PWR13288.1"/>
    </source>
</evidence>
<sequence length="390" mass="43841">MGGRTWVYTSDGREIRKSVYGTSWDEVHERLTALKAKTQAGVRVAGSIQSVSDFMAYWLRDVVQDRVRPSTLRTYEWLSRCYVVPLLGNQRLGKLQPPTVRSFLNRAKETCQCCAQGKDAGRLSAGQPARCCARRPRSCCQQMPSDGTIRHLHRMIRAALQDAVIDGLIPDNPARNLRLAHRYRPRFTPLTGADAKLLLKAAKSDRLYALYAVALALGLRRGEALGLRWEDIDLVEGVIFVRQTLQRLGGQLVFGPVKSDESERVIALPAPCLAALRQHRVSQNAERQSVGKDWKDSGLVFTTGIGTPIEPRNLNRHFVRLLDHAGLRRIRFHDLRHSCATLLYEQGVPIEKIQDILGHSSPTITKLIYVEVTRQSQRSSVDKLGFLFDA</sequence>
<evidence type="ECO:0000259" key="4">
    <source>
        <dbReference type="PROSITE" id="PS51898"/>
    </source>
</evidence>
<evidence type="ECO:0000256" key="2">
    <source>
        <dbReference type="ARBA" id="ARBA00023125"/>
    </source>
</evidence>
<dbReference type="Pfam" id="PF14659">
    <property type="entry name" value="Phage_int_SAM_3"/>
    <property type="match status" value="1"/>
</dbReference>
<dbReference type="Gene3D" id="1.10.150.130">
    <property type="match status" value="1"/>
</dbReference>
<dbReference type="PROSITE" id="PS51898">
    <property type="entry name" value="TYR_RECOMBINASE"/>
    <property type="match status" value="1"/>
</dbReference>
<gene>
    <name evidence="5" type="ORF">DKT69_21295</name>
</gene>
<feature type="domain" description="Tyr recombinase" evidence="4">
    <location>
        <begin position="185"/>
        <end position="382"/>
    </location>
</feature>
<evidence type="ECO:0000313" key="6">
    <source>
        <dbReference type="Proteomes" id="UP000246050"/>
    </source>
</evidence>
<dbReference type="GO" id="GO:0015074">
    <property type="term" value="P:DNA integration"/>
    <property type="evidence" value="ECO:0007669"/>
    <property type="project" value="UniProtKB-KW"/>
</dbReference>
<dbReference type="Gene3D" id="1.10.443.10">
    <property type="entry name" value="Intergrase catalytic core"/>
    <property type="match status" value="1"/>
</dbReference>
<keyword evidence="3" id="KW-0233">DNA recombination</keyword>
<proteinExistence type="predicted"/>
<dbReference type="GO" id="GO:0003677">
    <property type="term" value="F:DNA binding"/>
    <property type="evidence" value="ECO:0007669"/>
    <property type="project" value="UniProtKB-KW"/>
</dbReference>
<keyword evidence="1" id="KW-0229">DNA integration</keyword>
<dbReference type="RefSeq" id="WP_109803287.1">
    <property type="nucleotide sequence ID" value="NZ_QGKS01000268.1"/>
</dbReference>
<dbReference type="InterPro" id="IPR050090">
    <property type="entry name" value="Tyrosine_recombinase_XerCD"/>
</dbReference>
<dbReference type="GO" id="GO:0006310">
    <property type="term" value="P:DNA recombination"/>
    <property type="evidence" value="ECO:0007669"/>
    <property type="project" value="UniProtKB-KW"/>
</dbReference>
<dbReference type="InterPro" id="IPR010998">
    <property type="entry name" value="Integrase_recombinase_N"/>
</dbReference>
<dbReference type="PANTHER" id="PTHR30349">
    <property type="entry name" value="PHAGE INTEGRASE-RELATED"/>
    <property type="match status" value="1"/>
</dbReference>
<organism evidence="5 6">
    <name type="scientific">Micromonospora sicca</name>
    <dbReference type="NCBI Taxonomy" id="2202420"/>
    <lineage>
        <taxon>Bacteria</taxon>
        <taxon>Bacillati</taxon>
        <taxon>Actinomycetota</taxon>
        <taxon>Actinomycetes</taxon>
        <taxon>Micromonosporales</taxon>
        <taxon>Micromonosporaceae</taxon>
        <taxon>Micromonospora</taxon>
    </lineage>
</organism>
<keyword evidence="2" id="KW-0238">DNA-binding</keyword>
<dbReference type="InterPro" id="IPR004107">
    <property type="entry name" value="Integrase_SAM-like_N"/>
</dbReference>
<evidence type="ECO:0000256" key="3">
    <source>
        <dbReference type="ARBA" id="ARBA00023172"/>
    </source>
</evidence>
<dbReference type="Proteomes" id="UP000246050">
    <property type="component" value="Unassembled WGS sequence"/>
</dbReference>
<accession>A0A317DEV1</accession>
<dbReference type="PANTHER" id="PTHR30349:SF91">
    <property type="entry name" value="INTA PROTEIN"/>
    <property type="match status" value="1"/>
</dbReference>
<reference evidence="5 6" key="1">
    <citation type="submission" date="2018-05" db="EMBL/GenBank/DDBJ databases">
        <title>Micromonosporas from Atacama Desert.</title>
        <authorList>
            <person name="Carro L."/>
            <person name="Golinska P."/>
            <person name="Klenk H.-P."/>
            <person name="Goodfellow M."/>
        </authorList>
    </citation>
    <scope>NUCLEOTIDE SEQUENCE [LARGE SCALE GENOMIC DNA]</scope>
    <source>
        <strain evidence="5 6">4G51</strain>
    </source>
</reference>
<evidence type="ECO:0000256" key="1">
    <source>
        <dbReference type="ARBA" id="ARBA00022908"/>
    </source>
</evidence>
<dbReference type="InterPro" id="IPR011010">
    <property type="entry name" value="DNA_brk_join_enz"/>
</dbReference>
<dbReference type="EMBL" id="QGKS01000268">
    <property type="protein sequence ID" value="PWR13288.1"/>
    <property type="molecule type" value="Genomic_DNA"/>
</dbReference>
<dbReference type="SUPFAM" id="SSF56349">
    <property type="entry name" value="DNA breaking-rejoining enzymes"/>
    <property type="match status" value="1"/>
</dbReference>
<dbReference type="InterPro" id="IPR013762">
    <property type="entry name" value="Integrase-like_cat_sf"/>
</dbReference>
<comment type="caution">
    <text evidence="5">The sequence shown here is derived from an EMBL/GenBank/DDBJ whole genome shotgun (WGS) entry which is preliminary data.</text>
</comment>
<dbReference type="InterPro" id="IPR002104">
    <property type="entry name" value="Integrase_catalytic"/>
</dbReference>
<dbReference type="AlphaFoldDB" id="A0A317DEV1"/>
<dbReference type="Pfam" id="PF00589">
    <property type="entry name" value="Phage_integrase"/>
    <property type="match status" value="1"/>
</dbReference>
<protein>
    <submittedName>
        <fullName evidence="5">Site-specific integrase</fullName>
    </submittedName>
</protein>
<name>A0A317DEV1_9ACTN</name>
<dbReference type="OrthoDB" id="9805859at2"/>
<dbReference type="CDD" id="cd01189">
    <property type="entry name" value="INT_ICEBs1_C_like"/>
    <property type="match status" value="1"/>
</dbReference>